<dbReference type="InParanoid" id="A0A6P9A0F9"/>
<feature type="region of interest" description="Disordered" evidence="2">
    <location>
        <begin position="203"/>
        <end position="242"/>
    </location>
</feature>
<dbReference type="OrthoDB" id="10031901at2759"/>
<feature type="compositionally biased region" description="Polar residues" evidence="2">
    <location>
        <begin position="1"/>
        <end position="10"/>
    </location>
</feature>
<feature type="domain" description="C2H2-type" evidence="3">
    <location>
        <begin position="85"/>
        <end position="120"/>
    </location>
</feature>
<proteinExistence type="predicted"/>
<reference evidence="5" key="1">
    <citation type="submission" date="2025-08" db="UniProtKB">
        <authorList>
            <consortium name="RefSeq"/>
        </authorList>
    </citation>
    <scope>IDENTIFICATION</scope>
    <source>
        <tissue evidence="5">Total insect</tissue>
    </source>
</reference>
<dbReference type="KEGG" id="tpal:117651133"/>
<dbReference type="PANTHER" id="PTHR33977:SF1">
    <property type="entry name" value="ZINC ION BINDING PROTEIN"/>
    <property type="match status" value="1"/>
</dbReference>
<dbReference type="Pfam" id="PF10551">
    <property type="entry name" value="MULE"/>
    <property type="match status" value="1"/>
</dbReference>
<dbReference type="Proteomes" id="UP000515158">
    <property type="component" value="Unplaced"/>
</dbReference>
<keyword evidence="1" id="KW-0862">Zinc</keyword>
<dbReference type="AlphaFoldDB" id="A0A6P9A0F9"/>
<dbReference type="PROSITE" id="PS00028">
    <property type="entry name" value="ZINC_FINGER_C2H2_1"/>
    <property type="match status" value="1"/>
</dbReference>
<organism evidence="5">
    <name type="scientific">Thrips palmi</name>
    <name type="common">Melon thrips</name>
    <dbReference type="NCBI Taxonomy" id="161013"/>
    <lineage>
        <taxon>Eukaryota</taxon>
        <taxon>Metazoa</taxon>
        <taxon>Ecdysozoa</taxon>
        <taxon>Arthropoda</taxon>
        <taxon>Hexapoda</taxon>
        <taxon>Insecta</taxon>
        <taxon>Pterygota</taxon>
        <taxon>Neoptera</taxon>
        <taxon>Paraneoptera</taxon>
        <taxon>Thysanoptera</taxon>
        <taxon>Terebrantia</taxon>
        <taxon>Thripoidea</taxon>
        <taxon>Thripidae</taxon>
        <taxon>Thrips</taxon>
    </lineage>
</organism>
<dbReference type="SMART" id="SM00355">
    <property type="entry name" value="ZnF_C2H2"/>
    <property type="match status" value="3"/>
</dbReference>
<feature type="domain" description="C2H2-type" evidence="3">
    <location>
        <begin position="120"/>
        <end position="150"/>
    </location>
</feature>
<evidence type="ECO:0000313" key="4">
    <source>
        <dbReference type="Proteomes" id="UP000515158"/>
    </source>
</evidence>
<evidence type="ECO:0000259" key="3">
    <source>
        <dbReference type="PROSITE" id="PS50157"/>
    </source>
</evidence>
<dbReference type="RefSeq" id="XP_034250809.1">
    <property type="nucleotide sequence ID" value="XM_034394918.1"/>
</dbReference>
<keyword evidence="1" id="KW-0863">Zinc-finger</keyword>
<dbReference type="SUPFAM" id="SSF57667">
    <property type="entry name" value="beta-beta-alpha zinc fingers"/>
    <property type="match status" value="1"/>
</dbReference>
<dbReference type="GeneID" id="117651133"/>
<gene>
    <name evidence="5" type="primary">LOC117651133</name>
</gene>
<dbReference type="GO" id="GO:0008270">
    <property type="term" value="F:zinc ion binding"/>
    <property type="evidence" value="ECO:0007669"/>
    <property type="project" value="UniProtKB-KW"/>
</dbReference>
<dbReference type="PROSITE" id="PS50157">
    <property type="entry name" value="ZINC_FINGER_C2H2_2"/>
    <property type="match status" value="2"/>
</dbReference>
<name>A0A6P9A0F9_THRPL</name>
<keyword evidence="1" id="KW-0479">Metal-binding</keyword>
<keyword evidence="4" id="KW-1185">Reference proteome</keyword>
<dbReference type="PANTHER" id="PTHR33977">
    <property type="entry name" value="ZINC ION BINDING PROTEIN"/>
    <property type="match status" value="1"/>
</dbReference>
<protein>
    <submittedName>
        <fullName evidence="5">Uncharacterized protein LOC117651133</fullName>
    </submittedName>
</protein>
<dbReference type="Gene3D" id="3.30.160.60">
    <property type="entry name" value="Classic Zinc Finger"/>
    <property type="match status" value="1"/>
</dbReference>
<sequence>MNLDQGNANETPEEDSNADLSDDFEPNPRKAVENGLRETVCKNTAGKSDTNFLCSYCDKIFKTPKTLKSHKLICSKNPSVVKYNISCESCGTCFARKDNLVRHKKHCDQQASGSHSRTRHRCLFSKCGAKFWHKTALVNHLKASHEKASKILPVQNLKFTNWEEFLNWKDEEERRQLSYFSEQFGEKDGRTYFYCQQDGPVKRSKPLKVGEHDPEELEDESDSNHASVSSSKPPKKKSANKKGKMKIGFMCIAMMKVLKSDQSVEVEYHPTHNHELCVADLKHQPISNATNSYIKKLLLVGASPRKILKNLKGDKFSRVNRSTVQQLTRNDFIQVKTLRERKRQMASAGNLASDDATAVHMHVELLQAEDYSPVLIYKPFGHELVYGPDSAKSLPNDIFMLGLQTKEQAEMMKLASETIFIVDATHDMDQYSCQLLNVMGVDELNRGYPLAHCISSKMDEHTLKYFFEAIKAKIPDLNVNCVITDDDPALINSMNCGFNELLRHILCDWHFKRTMQKELHKKVKDSELEDFMFKELCVIIDCLLESEFNLVMQYFIEKYLSNKKTKAFIDYFKQYCIHKRAKWAKCFRRFPHGNVETTMFVEAFHNILKTVYLKRKPNKRIDSLLKLLLDVEEDYYCRRQTTICTVAPREQYMQDISARHTRGIEISSDQVQEFDENGSKFWQIKSQSHPNEVYKVFKISSVCTQPHHCYFECHATECHQNLCAHMYMCTCPDDFVLCKHIHRVHSAFGEATQNEEKMSGEVDFYYNPMDDDATTDEIQQRADQRREKEEQEMVQLISQLSNFVKHDAVKNLLYPHLKAVLKGALAQCETVVNGVNSVDMPLQQMAPTVQITSCEKLKRQIRPFMKKKMSKKEIQRKRSKVPKLLEKIEIKKNLLDAIDKQSVEVDVSHNVQRYGSVPTCDDDPQCVEVPTCENDEPQCFEVCTSSSSQRPKVKFVARPIFVPGKSSKLVDKQTPIV</sequence>
<feature type="region of interest" description="Disordered" evidence="2">
    <location>
        <begin position="1"/>
        <end position="29"/>
    </location>
</feature>
<accession>A0A6P9A0F9</accession>
<dbReference type="InterPro" id="IPR018289">
    <property type="entry name" value="MULE_transposase_dom"/>
</dbReference>
<feature type="compositionally biased region" description="Acidic residues" evidence="2">
    <location>
        <begin position="11"/>
        <end position="25"/>
    </location>
</feature>
<dbReference type="InterPro" id="IPR013087">
    <property type="entry name" value="Znf_C2H2_type"/>
</dbReference>
<feature type="compositionally biased region" description="Basic residues" evidence="2">
    <location>
        <begin position="233"/>
        <end position="242"/>
    </location>
</feature>
<evidence type="ECO:0000313" key="5">
    <source>
        <dbReference type="RefSeq" id="XP_034250809.1"/>
    </source>
</evidence>
<evidence type="ECO:0000256" key="2">
    <source>
        <dbReference type="SAM" id="MobiDB-lite"/>
    </source>
</evidence>
<evidence type="ECO:0000256" key="1">
    <source>
        <dbReference type="PROSITE-ProRule" id="PRU00042"/>
    </source>
</evidence>
<dbReference type="InterPro" id="IPR036236">
    <property type="entry name" value="Znf_C2H2_sf"/>
</dbReference>